<dbReference type="AlphaFoldDB" id="A0A059B015"/>
<gene>
    <name evidence="2" type="ORF">EUGRSUZ_H02154</name>
</gene>
<feature type="region of interest" description="Disordered" evidence="1">
    <location>
        <begin position="1"/>
        <end position="40"/>
    </location>
</feature>
<evidence type="ECO:0000313" key="2">
    <source>
        <dbReference type="EMBL" id="KCW59428.1"/>
    </source>
</evidence>
<accession>A0A059B015</accession>
<protein>
    <submittedName>
        <fullName evidence="2">Uncharacterized protein</fullName>
    </submittedName>
</protein>
<sequence length="72" mass="8031">MAKASQLNEDSRKELRQRDAIQTAESRLNSEKEEREKKLGRVVSSCLHGLIRIKAKGSKSSHIHGGYTGMHG</sequence>
<feature type="compositionally biased region" description="Basic and acidic residues" evidence="1">
    <location>
        <begin position="28"/>
        <end position="39"/>
    </location>
</feature>
<organism evidence="2">
    <name type="scientific">Eucalyptus grandis</name>
    <name type="common">Flooded gum</name>
    <dbReference type="NCBI Taxonomy" id="71139"/>
    <lineage>
        <taxon>Eukaryota</taxon>
        <taxon>Viridiplantae</taxon>
        <taxon>Streptophyta</taxon>
        <taxon>Embryophyta</taxon>
        <taxon>Tracheophyta</taxon>
        <taxon>Spermatophyta</taxon>
        <taxon>Magnoliopsida</taxon>
        <taxon>eudicotyledons</taxon>
        <taxon>Gunneridae</taxon>
        <taxon>Pentapetalae</taxon>
        <taxon>rosids</taxon>
        <taxon>malvids</taxon>
        <taxon>Myrtales</taxon>
        <taxon>Myrtaceae</taxon>
        <taxon>Myrtoideae</taxon>
        <taxon>Eucalypteae</taxon>
        <taxon>Eucalyptus</taxon>
    </lineage>
</organism>
<name>A0A059B015_EUCGR</name>
<proteinExistence type="predicted"/>
<dbReference type="Gramene" id="KCW59428">
    <property type="protein sequence ID" value="KCW59428"/>
    <property type="gene ID" value="EUGRSUZ_H02154"/>
</dbReference>
<reference evidence="2" key="1">
    <citation type="submission" date="2013-07" db="EMBL/GenBank/DDBJ databases">
        <title>The genome of Eucalyptus grandis.</title>
        <authorList>
            <person name="Schmutz J."/>
            <person name="Hayes R."/>
            <person name="Myburg A."/>
            <person name="Tuskan G."/>
            <person name="Grattapaglia D."/>
            <person name="Rokhsar D.S."/>
        </authorList>
    </citation>
    <scope>NUCLEOTIDE SEQUENCE</scope>
    <source>
        <tissue evidence="2">Leaf extractions</tissue>
    </source>
</reference>
<feature type="compositionally biased region" description="Basic and acidic residues" evidence="1">
    <location>
        <begin position="9"/>
        <end position="19"/>
    </location>
</feature>
<dbReference type="InParanoid" id="A0A059B015"/>
<evidence type="ECO:0000256" key="1">
    <source>
        <dbReference type="SAM" id="MobiDB-lite"/>
    </source>
</evidence>
<dbReference type="EMBL" id="KK198760">
    <property type="protein sequence ID" value="KCW59428.1"/>
    <property type="molecule type" value="Genomic_DNA"/>
</dbReference>